<dbReference type="AlphaFoldDB" id="A0A922G5W8"/>
<dbReference type="Proteomes" id="UP000811246">
    <property type="component" value="Chromosome 1"/>
</dbReference>
<organism evidence="2 3">
    <name type="scientific">Carya illinoinensis</name>
    <name type="common">Pecan</name>
    <dbReference type="NCBI Taxonomy" id="32201"/>
    <lineage>
        <taxon>Eukaryota</taxon>
        <taxon>Viridiplantae</taxon>
        <taxon>Streptophyta</taxon>
        <taxon>Embryophyta</taxon>
        <taxon>Tracheophyta</taxon>
        <taxon>Spermatophyta</taxon>
        <taxon>Magnoliopsida</taxon>
        <taxon>eudicotyledons</taxon>
        <taxon>Gunneridae</taxon>
        <taxon>Pentapetalae</taxon>
        <taxon>rosids</taxon>
        <taxon>fabids</taxon>
        <taxon>Fagales</taxon>
        <taxon>Juglandaceae</taxon>
        <taxon>Carya</taxon>
    </lineage>
</organism>
<evidence type="ECO:0000256" key="1">
    <source>
        <dbReference type="SAM" id="MobiDB-lite"/>
    </source>
</evidence>
<name>A0A922G5W8_CARIL</name>
<sequence length="96" mass="10881">MERDKNFCPPPSLSPHFLSLFFVFPPFAGLGPGREHLRSPFLYPILSNPCTKPWSVRKYQCSQTLIVSSIAQPSLSHPNRFPSQDMKTSMNKEDNG</sequence>
<evidence type="ECO:0000313" key="2">
    <source>
        <dbReference type="EMBL" id="KAG6732858.1"/>
    </source>
</evidence>
<comment type="caution">
    <text evidence="2">The sequence shown here is derived from an EMBL/GenBank/DDBJ whole genome shotgun (WGS) entry which is preliminary data.</text>
</comment>
<proteinExistence type="predicted"/>
<dbReference type="EMBL" id="CM031825">
    <property type="protein sequence ID" value="KAG6732858.1"/>
    <property type="molecule type" value="Genomic_DNA"/>
</dbReference>
<reference evidence="2" key="1">
    <citation type="submission" date="2021-01" db="EMBL/GenBank/DDBJ databases">
        <authorList>
            <person name="Lovell J.T."/>
            <person name="Bentley N."/>
            <person name="Bhattarai G."/>
            <person name="Jenkins J.W."/>
            <person name="Sreedasyam A."/>
            <person name="Alarcon Y."/>
            <person name="Bock C."/>
            <person name="Boston L."/>
            <person name="Carlson J."/>
            <person name="Cervantes K."/>
            <person name="Clermont K."/>
            <person name="Krom N."/>
            <person name="Kubenka K."/>
            <person name="Mamidi S."/>
            <person name="Mattison C."/>
            <person name="Monteros M."/>
            <person name="Pisani C."/>
            <person name="Plott C."/>
            <person name="Rajasekar S."/>
            <person name="Rhein H.S."/>
            <person name="Rohla C."/>
            <person name="Song M."/>
            <person name="Hilaire R.S."/>
            <person name="Shu S."/>
            <person name="Wells L."/>
            <person name="Wang X."/>
            <person name="Webber J."/>
            <person name="Heerema R.J."/>
            <person name="Klein P."/>
            <person name="Conner P."/>
            <person name="Grauke L."/>
            <person name="Grimwood J."/>
            <person name="Schmutz J."/>
            <person name="Randall J.J."/>
        </authorList>
    </citation>
    <scope>NUCLEOTIDE SEQUENCE</scope>
    <source>
        <tissue evidence="2">Leaf</tissue>
    </source>
</reference>
<feature type="compositionally biased region" description="Polar residues" evidence="1">
    <location>
        <begin position="74"/>
        <end position="89"/>
    </location>
</feature>
<accession>A0A922G5W8</accession>
<gene>
    <name evidence="2" type="ORF">I3842_01G197800</name>
</gene>
<evidence type="ECO:0000313" key="3">
    <source>
        <dbReference type="Proteomes" id="UP000811246"/>
    </source>
</evidence>
<feature type="region of interest" description="Disordered" evidence="1">
    <location>
        <begin position="74"/>
        <end position="96"/>
    </location>
</feature>
<protein>
    <submittedName>
        <fullName evidence="2">Uncharacterized protein</fullName>
    </submittedName>
</protein>